<keyword evidence="3" id="KW-0240">DNA-directed RNA polymerase</keyword>
<proteinExistence type="evidence at transcript level"/>
<dbReference type="VEuPathDB" id="PiroplasmaDB:BBOV_IV011150"/>
<dbReference type="GO" id="GO:0006383">
    <property type="term" value="P:transcription by RNA polymerase III"/>
    <property type="evidence" value="ECO:0007669"/>
    <property type="project" value="InterPro"/>
</dbReference>
<name>S6BHA8_BABBO</name>
<keyword evidence="5" id="KW-0539">Nucleus</keyword>
<dbReference type="InterPro" id="IPR007832">
    <property type="entry name" value="RNA_pol_Rpc34"/>
</dbReference>
<organism evidence="6">
    <name type="scientific">Babesia bovis</name>
    <dbReference type="NCBI Taxonomy" id="5865"/>
    <lineage>
        <taxon>Eukaryota</taxon>
        <taxon>Sar</taxon>
        <taxon>Alveolata</taxon>
        <taxon>Apicomplexa</taxon>
        <taxon>Aconoidasida</taxon>
        <taxon>Piroplasmida</taxon>
        <taxon>Babesiidae</taxon>
        <taxon>Babesia</taxon>
    </lineage>
</organism>
<comment type="similarity">
    <text evidence="2">Belongs to the eukaryotic RPC34/RPC39 RNA polymerase subunit family.</text>
</comment>
<dbReference type="Gene3D" id="1.10.10.10">
    <property type="entry name" value="Winged helix-like DNA-binding domain superfamily/Winged helix DNA-binding domain"/>
    <property type="match status" value="1"/>
</dbReference>
<dbReference type="AlphaFoldDB" id="S6BHA8"/>
<keyword evidence="4" id="KW-0804">Transcription</keyword>
<protein>
    <submittedName>
        <fullName evidence="6">RNA polymerase rpc34 subunit containing protein</fullName>
    </submittedName>
</protein>
<dbReference type="EMBL" id="AK441820">
    <property type="protein sequence ID" value="BAN65614.1"/>
    <property type="molecule type" value="mRNA"/>
</dbReference>
<dbReference type="InterPro" id="IPR036390">
    <property type="entry name" value="WH_DNA-bd_sf"/>
</dbReference>
<reference evidence="6" key="1">
    <citation type="journal article" date="2014" name="BMC Genomics">
        <title>The Babesia bovis gene and promoter model: an update from full-length EST analysis.</title>
        <authorList>
            <person name="Yamagishi J."/>
            <person name="Wakaguri H."/>
            <person name="Yokoyama N."/>
            <person name="Yamashita R."/>
            <person name="Suzuki Y."/>
            <person name="Xuan X."/>
            <person name="Igarashi I."/>
        </authorList>
    </citation>
    <scope>NUCLEOTIDE SEQUENCE</scope>
    <source>
        <strain evidence="6">Texas</strain>
    </source>
</reference>
<accession>S6BHA8</accession>
<dbReference type="InterPro" id="IPR036388">
    <property type="entry name" value="WH-like_DNA-bd_sf"/>
</dbReference>
<evidence type="ECO:0000256" key="3">
    <source>
        <dbReference type="ARBA" id="ARBA00022478"/>
    </source>
</evidence>
<evidence type="ECO:0000256" key="5">
    <source>
        <dbReference type="ARBA" id="ARBA00023242"/>
    </source>
</evidence>
<evidence type="ECO:0000313" key="6">
    <source>
        <dbReference type="EMBL" id="BAN65614.1"/>
    </source>
</evidence>
<evidence type="ECO:0000256" key="1">
    <source>
        <dbReference type="ARBA" id="ARBA00004123"/>
    </source>
</evidence>
<dbReference type="GO" id="GO:0005666">
    <property type="term" value="C:RNA polymerase III complex"/>
    <property type="evidence" value="ECO:0007669"/>
    <property type="project" value="InterPro"/>
</dbReference>
<dbReference type="InterPro" id="IPR016049">
    <property type="entry name" value="RNA_pol_Rpc34-like"/>
</dbReference>
<sequence length="330" mass="37372">MALSREEAEIVYKLCLENDGIFTEEIFGRHIAKFRHSIQHGLVSNSLDFINFLKLLKGSRNYSFHQDAEGRKYVKLRDSVSRQQVSRLHDLEYAVFCAIETAGDRGIWTADIKKICEITGNQLTRSLKVLLEQHGLVKQVTNVHQKSRKLYMLFNVKPARELTGGSFYFNGEFNEMLVEVGSILSHGHSSAYNICKMDTPKMLTLYHNVYYFYLLQHIQEQVGAYLAKYQGSSLSQITNFLKTSDKISGEVLEEDVLSIIQILILEEKVYSAPTASGDSIYIWAGSANVNFASKAFGAPCFKCDVAMSCHLGKENELCPSKCTYLNQWLG</sequence>
<evidence type="ECO:0000256" key="2">
    <source>
        <dbReference type="ARBA" id="ARBA00011038"/>
    </source>
</evidence>
<evidence type="ECO:0000256" key="4">
    <source>
        <dbReference type="ARBA" id="ARBA00023163"/>
    </source>
</evidence>
<gene>
    <name evidence="6" type="primary">BBOV_IV011150</name>
</gene>
<dbReference type="Pfam" id="PF05158">
    <property type="entry name" value="RNA_pol_Rpc34"/>
    <property type="match status" value="1"/>
</dbReference>
<dbReference type="SUPFAM" id="SSF46785">
    <property type="entry name" value="Winged helix' DNA-binding domain"/>
    <property type="match status" value="1"/>
</dbReference>
<dbReference type="PANTHER" id="PTHR12780">
    <property type="entry name" value="RNA POLYMERASE III DNA DIRECTED , 39KD SUBUNIT-RELATED"/>
    <property type="match status" value="1"/>
</dbReference>
<comment type="subcellular location">
    <subcellularLocation>
        <location evidence="1">Nucleus</location>
    </subcellularLocation>
</comment>